<keyword evidence="2" id="KW-1185">Reference proteome</keyword>
<sequence length="233" mass="24752">MLGNHRESGVRAMLAHGRLVSLVIDPRLLRERPEIVAGRVAEAVDGAFGREVPGEEAVPFVEPLALARELRAVRADLDVRMARVTASIEVSAAALRAEAEVPSGVPGIELGELFDRLVEMLETIGGVRDDDVRGRSEGLVSAVCAPGPRLVSLSVAPRALYGGTRALGERVTAAVNAALDDLDAAVLRRRAEAGAGTEQIMATVAELRELSVQRMRTYAQGMSAMMAGIRPRS</sequence>
<accession>A0ABP7B7X3</accession>
<evidence type="ECO:0000313" key="2">
    <source>
        <dbReference type="Proteomes" id="UP001500902"/>
    </source>
</evidence>
<organism evidence="1 2">
    <name type="scientific">Nonomuraea antimicrobica</name>
    <dbReference type="NCBI Taxonomy" id="561173"/>
    <lineage>
        <taxon>Bacteria</taxon>
        <taxon>Bacillati</taxon>
        <taxon>Actinomycetota</taxon>
        <taxon>Actinomycetes</taxon>
        <taxon>Streptosporangiales</taxon>
        <taxon>Streptosporangiaceae</taxon>
        <taxon>Nonomuraea</taxon>
    </lineage>
</organism>
<comment type="caution">
    <text evidence="1">The sequence shown here is derived from an EMBL/GenBank/DDBJ whole genome shotgun (WGS) entry which is preliminary data.</text>
</comment>
<name>A0ABP7B7X3_9ACTN</name>
<reference evidence="2" key="1">
    <citation type="journal article" date="2019" name="Int. J. Syst. Evol. Microbiol.">
        <title>The Global Catalogue of Microorganisms (GCM) 10K type strain sequencing project: providing services to taxonomists for standard genome sequencing and annotation.</title>
        <authorList>
            <consortium name="The Broad Institute Genomics Platform"/>
            <consortium name="The Broad Institute Genome Sequencing Center for Infectious Disease"/>
            <person name="Wu L."/>
            <person name="Ma J."/>
        </authorList>
    </citation>
    <scope>NUCLEOTIDE SEQUENCE [LARGE SCALE GENOMIC DNA]</scope>
    <source>
        <strain evidence="2">JCM 16904</strain>
    </source>
</reference>
<protein>
    <submittedName>
        <fullName evidence="1">Uncharacterized protein</fullName>
    </submittedName>
</protein>
<evidence type="ECO:0000313" key="1">
    <source>
        <dbReference type="EMBL" id="GAA3651014.1"/>
    </source>
</evidence>
<dbReference type="Proteomes" id="UP001500902">
    <property type="component" value="Unassembled WGS sequence"/>
</dbReference>
<dbReference type="EMBL" id="BAAAZP010000017">
    <property type="protein sequence ID" value="GAA3651014.1"/>
    <property type="molecule type" value="Genomic_DNA"/>
</dbReference>
<proteinExistence type="predicted"/>
<gene>
    <name evidence="1" type="ORF">GCM10022224_012370</name>
</gene>